<name>A0A916U390_9HYPH</name>
<dbReference type="InterPro" id="IPR002019">
    <property type="entry name" value="Urease_beta-like"/>
</dbReference>
<reference evidence="3" key="2">
    <citation type="submission" date="2020-09" db="EMBL/GenBank/DDBJ databases">
        <authorList>
            <person name="Sun Q."/>
            <person name="Zhou Y."/>
        </authorList>
    </citation>
    <scope>NUCLEOTIDE SEQUENCE</scope>
    <source>
        <strain evidence="3">CGMCC 1.12919</strain>
    </source>
</reference>
<dbReference type="SUPFAM" id="SSF51278">
    <property type="entry name" value="Urease, beta-subunit"/>
    <property type="match status" value="1"/>
</dbReference>
<sequence>MHLWSPDMPAKWTRPPLPTSVIAAEAFDVGEPGKCGVIDFGPDEIEINAGRPTLELVMVNTGDRPIQIGAHYHIAECNRAMAFDRAAAFGMRLDIPSGTAVRFEPGQSRKVQLTTYTGRQVAYGMNNMTNGTVRSEIIKQQTVQRLKAAGYCFEGERFPVATPPDTRYGAPKPADSSKS</sequence>
<dbReference type="GO" id="GO:0035550">
    <property type="term" value="C:urease complex"/>
    <property type="evidence" value="ECO:0007669"/>
    <property type="project" value="InterPro"/>
</dbReference>
<dbReference type="PANTHER" id="PTHR33569:SF1">
    <property type="entry name" value="UREASE"/>
    <property type="match status" value="1"/>
</dbReference>
<proteinExistence type="predicted"/>
<comment type="catalytic activity">
    <reaction evidence="2">
        <text>urea + 2 H2O + H(+) = hydrogencarbonate + 2 NH4(+)</text>
        <dbReference type="Rhea" id="RHEA:20557"/>
        <dbReference type="ChEBI" id="CHEBI:15377"/>
        <dbReference type="ChEBI" id="CHEBI:15378"/>
        <dbReference type="ChEBI" id="CHEBI:16199"/>
        <dbReference type="ChEBI" id="CHEBI:17544"/>
        <dbReference type="ChEBI" id="CHEBI:28938"/>
        <dbReference type="EC" id="3.5.1.5"/>
    </reaction>
</comment>
<comment type="caution">
    <text evidence="3">The sequence shown here is derived from an EMBL/GenBank/DDBJ whole genome shotgun (WGS) entry which is preliminary data.</text>
</comment>
<keyword evidence="4" id="KW-1185">Reference proteome</keyword>
<keyword evidence="1" id="KW-0378">Hydrolase</keyword>
<gene>
    <name evidence="3" type="ORF">GCM10010994_17270</name>
</gene>
<accession>A0A916U390</accession>
<dbReference type="GO" id="GO:0009039">
    <property type="term" value="F:urease activity"/>
    <property type="evidence" value="ECO:0007669"/>
    <property type="project" value="UniProtKB-EC"/>
</dbReference>
<dbReference type="AlphaFoldDB" id="A0A916U390"/>
<dbReference type="Gene3D" id="2.10.150.10">
    <property type="entry name" value="Urease, beta subunit"/>
    <property type="match status" value="1"/>
</dbReference>
<dbReference type="Pfam" id="PF00699">
    <property type="entry name" value="Urease_beta"/>
    <property type="match status" value="1"/>
</dbReference>
<evidence type="ECO:0000256" key="2">
    <source>
        <dbReference type="ARBA" id="ARBA00047778"/>
    </source>
</evidence>
<dbReference type="EMBL" id="BMGG01000003">
    <property type="protein sequence ID" value="GGC59009.1"/>
    <property type="molecule type" value="Genomic_DNA"/>
</dbReference>
<reference evidence="3" key="1">
    <citation type="journal article" date="2014" name="Int. J. Syst. Evol. Microbiol.">
        <title>Complete genome sequence of Corynebacterium casei LMG S-19264T (=DSM 44701T), isolated from a smear-ripened cheese.</title>
        <authorList>
            <consortium name="US DOE Joint Genome Institute (JGI-PGF)"/>
            <person name="Walter F."/>
            <person name="Albersmeier A."/>
            <person name="Kalinowski J."/>
            <person name="Ruckert C."/>
        </authorList>
    </citation>
    <scope>NUCLEOTIDE SEQUENCE</scope>
    <source>
        <strain evidence="3">CGMCC 1.12919</strain>
    </source>
</reference>
<dbReference type="InterPro" id="IPR036461">
    <property type="entry name" value="Urease_betasu_sf"/>
</dbReference>
<dbReference type="CDD" id="cd00407">
    <property type="entry name" value="Urease_beta"/>
    <property type="match status" value="1"/>
</dbReference>
<dbReference type="PANTHER" id="PTHR33569">
    <property type="entry name" value="UREASE"/>
    <property type="match status" value="1"/>
</dbReference>
<dbReference type="Proteomes" id="UP000637002">
    <property type="component" value="Unassembled WGS sequence"/>
</dbReference>
<dbReference type="NCBIfam" id="NF009682">
    <property type="entry name" value="PRK13203.1"/>
    <property type="match status" value="1"/>
</dbReference>
<evidence type="ECO:0000313" key="4">
    <source>
        <dbReference type="Proteomes" id="UP000637002"/>
    </source>
</evidence>
<organism evidence="3 4">
    <name type="scientific">Chelatococcus reniformis</name>
    <dbReference type="NCBI Taxonomy" id="1494448"/>
    <lineage>
        <taxon>Bacteria</taxon>
        <taxon>Pseudomonadati</taxon>
        <taxon>Pseudomonadota</taxon>
        <taxon>Alphaproteobacteria</taxon>
        <taxon>Hyphomicrobiales</taxon>
        <taxon>Chelatococcaceae</taxon>
        <taxon>Chelatococcus</taxon>
    </lineage>
</organism>
<dbReference type="InterPro" id="IPR050069">
    <property type="entry name" value="Urease_subunit"/>
</dbReference>
<evidence type="ECO:0008006" key="5">
    <source>
        <dbReference type="Google" id="ProtNLM"/>
    </source>
</evidence>
<evidence type="ECO:0000313" key="3">
    <source>
        <dbReference type="EMBL" id="GGC59009.1"/>
    </source>
</evidence>
<dbReference type="GO" id="GO:0043419">
    <property type="term" value="P:urea catabolic process"/>
    <property type="evidence" value="ECO:0007669"/>
    <property type="project" value="InterPro"/>
</dbReference>
<protein>
    <recommendedName>
        <fullName evidence="5">Urease subunit beta</fullName>
    </recommendedName>
</protein>
<evidence type="ECO:0000256" key="1">
    <source>
        <dbReference type="ARBA" id="ARBA00022801"/>
    </source>
</evidence>
<dbReference type="NCBIfam" id="TIGR00192">
    <property type="entry name" value="urease_beta"/>
    <property type="match status" value="1"/>
</dbReference>